<evidence type="ECO:0000313" key="5">
    <source>
        <dbReference type="Proteomes" id="UP001263246"/>
    </source>
</evidence>
<name>A0ABU3U0D7_9FIRM</name>
<keyword evidence="5" id="KW-1185">Reference proteome</keyword>
<dbReference type="Proteomes" id="UP001263246">
    <property type="component" value="Unassembled WGS sequence"/>
</dbReference>
<feature type="region of interest" description="Disordered" evidence="1">
    <location>
        <begin position="34"/>
        <end position="217"/>
    </location>
</feature>
<dbReference type="EMBL" id="JAWHPR010000005">
    <property type="protein sequence ID" value="MDU8689023.1"/>
    <property type="molecule type" value="Genomic_DNA"/>
</dbReference>
<feature type="region of interest" description="Disordered" evidence="1">
    <location>
        <begin position="1277"/>
        <end position="1341"/>
    </location>
</feature>
<keyword evidence="2" id="KW-0472">Membrane</keyword>
<evidence type="ECO:0000256" key="2">
    <source>
        <dbReference type="SAM" id="Phobius"/>
    </source>
</evidence>
<sequence length="1388" mass="151175">MTNKKFKVAAMSMALTACVAAQPLIANAADDVNAVSNDAPDSAPQSEGESPASAPVAAASVSSDPVTNQKSEGAVDVIGDPDISVDYNHDNDKVTKDDSSTTTESTGPVNRDVPKESEPGAQQPETDLNNEQEGPKDGGSETEKKPIGEAEKSETETKDTKLVLGEPTTTTTTTTNPDGSTTTTTTTTTDAALETTTKVEGEASAKTEEDSSEDVKGTLKEELDGALRWDTEPNTKFGDYTVTDAVETDGTKTFTLTKEDKIEGEMTGLDISKLIEAGYKDNGDGTYTLTKEFTDSQGQKQTTTVKVDSSTATKITRTTLTVTMANQNHEKTEELGTKEDTNYPYPSTDITVQDDKGKDHTFNVTDILGKAHDNGDGTFTYEDKENNLTYTITKNETDTKLDSLTDTELRDLLNQNTTGSKYSVDADGKLCYTTDQGEVCRVTNEQNTLLRSMLKLGITITDHHGKESDTQKVDGSEKTPEQAKADAKETAQDEALKDALAQAINKEAGKSLTKADIDLSKANGGKFEWTDPDTDKTYTFSYTEKGIVSSSEKIKDPSTVKPDASSAEKNTETGSAEVTGSTVIWTEEGKTLIQNDSKTETAFGKDFDFRSVPGGFELDGDAVYNNDGTLQSFKTKDGKTYEFTYTPGSAPEDLKDISHPDFTTVTWKMTEKKIDSITSPDTSEPTHIEIERNFRKKTEDNGTFTFTETKEGGKTYSGLKKVDGTDNVYRSEDGSVTITVTTSELGVGVNEIKAALEGKGYTDVKVNSDGTASYKDGNVTYNVTYNTTVESITVKTKEVVEDSRFTISVSDSKQQDAEDALKAKIAELQAGLEEGEYIEVNGHHVDQHTEVETIITYFKTAINYKNMSDDEIVAMLKKQKADADAEGKSYTGAGIGHDYLFGHYDTGETPNYIGHLDLATDSDLVLEDGSTADAILLNKGDKKFKFEWNMDAEDLVNKNKPDKRAKFQDSISYDDGKQNGGDGSKGHYEYERGNGRSSWIDKDNDQYPHASAYYRLTGTIAYNSLEDGKEYGTWNDANNALADWVKDHPNDKDYKPNIVALQKTETDWWGNEYTVTVYKAYTYESSLTAYGYMSKDSNTCVNSGYGDTGYGRAWAGGFDLRISGLTQVTKTESSAHGKNYYDYYADITKYKTVEQTSRPLTNRLLNVIPGTKTEPTETTNTDTGSGLFGSYDQNHNETHNYEKPFTGAGTAEYTTYRTWEDTNAEWDGEFEKLTGAFGFSYTSTKDAEVVEASKKACVKTDSSVKYHYSYVERQELDPITETKTVTTPADDDGDDDGDDGDDGGDEIIEEKVPDSPVLPGTPELPPVQDAKPDAPVLPADPALPAVQDAHALPQTGVNWLAAIGLALSGMTLMITGAFASLTGKNAKH</sequence>
<accession>A0ABU3U0D7</accession>
<feature type="compositionally biased region" description="Low complexity" evidence="1">
    <location>
        <begin position="164"/>
        <end position="196"/>
    </location>
</feature>
<feature type="compositionally biased region" description="Basic and acidic residues" evidence="1">
    <location>
        <begin position="87"/>
        <end position="99"/>
    </location>
</feature>
<feature type="chain" id="PRO_5046825819" description="LPXTG cell wall anchor domain-containing protein" evidence="3">
    <location>
        <begin position="29"/>
        <end position="1388"/>
    </location>
</feature>
<keyword evidence="3" id="KW-0732">Signal</keyword>
<feature type="compositionally biased region" description="Basic and acidic residues" evidence="1">
    <location>
        <begin position="331"/>
        <end position="341"/>
    </location>
</feature>
<feature type="compositionally biased region" description="Polar residues" evidence="1">
    <location>
        <begin position="123"/>
        <end position="132"/>
    </location>
</feature>
<dbReference type="RefSeq" id="WP_249237511.1">
    <property type="nucleotide sequence ID" value="NZ_CP094473.1"/>
</dbReference>
<organism evidence="4 5">
    <name type="scientific">Faecalibacterium wellingii</name>
    <dbReference type="NCBI Taxonomy" id="2929491"/>
    <lineage>
        <taxon>Bacteria</taxon>
        <taxon>Bacillati</taxon>
        <taxon>Bacillota</taxon>
        <taxon>Clostridia</taxon>
        <taxon>Eubacteriales</taxon>
        <taxon>Oscillospiraceae</taxon>
        <taxon>Faecalibacterium</taxon>
    </lineage>
</organism>
<feature type="compositionally biased region" description="Acidic residues" evidence="1">
    <location>
        <begin position="1289"/>
        <end position="1308"/>
    </location>
</feature>
<evidence type="ECO:0008006" key="6">
    <source>
        <dbReference type="Google" id="ProtNLM"/>
    </source>
</evidence>
<evidence type="ECO:0000256" key="3">
    <source>
        <dbReference type="SAM" id="SignalP"/>
    </source>
</evidence>
<feature type="region of interest" description="Disordered" evidence="1">
    <location>
        <begin position="959"/>
        <end position="990"/>
    </location>
</feature>
<keyword evidence="2" id="KW-1133">Transmembrane helix</keyword>
<feature type="compositionally biased region" description="Low complexity" evidence="1">
    <location>
        <begin position="50"/>
        <end position="66"/>
    </location>
</feature>
<keyword evidence="2" id="KW-0812">Transmembrane</keyword>
<protein>
    <recommendedName>
        <fullName evidence="6">LPXTG cell wall anchor domain-containing protein</fullName>
    </recommendedName>
</protein>
<feature type="region of interest" description="Disordered" evidence="1">
    <location>
        <begin position="551"/>
        <end position="580"/>
    </location>
</feature>
<comment type="caution">
    <text evidence="4">The sequence shown here is derived from an EMBL/GenBank/DDBJ whole genome shotgun (WGS) entry which is preliminary data.</text>
</comment>
<feature type="region of interest" description="Disordered" evidence="1">
    <location>
        <begin position="462"/>
        <end position="493"/>
    </location>
</feature>
<feature type="region of interest" description="Disordered" evidence="1">
    <location>
        <begin position="331"/>
        <end position="356"/>
    </location>
</feature>
<feature type="compositionally biased region" description="Basic and acidic residues" evidence="1">
    <location>
        <begin position="197"/>
        <end position="217"/>
    </location>
</feature>
<gene>
    <name evidence="4" type="ORF">RX402_09750</name>
</gene>
<evidence type="ECO:0000256" key="1">
    <source>
        <dbReference type="SAM" id="MobiDB-lite"/>
    </source>
</evidence>
<evidence type="ECO:0000313" key="4">
    <source>
        <dbReference type="EMBL" id="MDU8689023.1"/>
    </source>
</evidence>
<feature type="compositionally biased region" description="Basic and acidic residues" evidence="1">
    <location>
        <begin position="133"/>
        <end position="161"/>
    </location>
</feature>
<reference evidence="4 5" key="1">
    <citation type="submission" date="2023-10" db="EMBL/GenBank/DDBJ databases">
        <title>Host Genetic Regulation of Human Gut Microbial Structural Variation.</title>
        <authorList>
            <person name="Harmsen H.J.M."/>
        </authorList>
    </citation>
    <scope>NUCLEOTIDE SEQUENCE [LARGE SCALE GENOMIC DNA]</scope>
    <source>
        <strain evidence="4 5">HTF-F</strain>
    </source>
</reference>
<feature type="transmembrane region" description="Helical" evidence="2">
    <location>
        <begin position="1359"/>
        <end position="1381"/>
    </location>
</feature>
<proteinExistence type="predicted"/>
<dbReference type="PROSITE" id="PS51257">
    <property type="entry name" value="PROKAR_LIPOPROTEIN"/>
    <property type="match status" value="1"/>
</dbReference>
<feature type="signal peptide" evidence="3">
    <location>
        <begin position="1"/>
        <end position="28"/>
    </location>
</feature>